<evidence type="ECO:0000259" key="6">
    <source>
        <dbReference type="PROSITE" id="PS50111"/>
    </source>
</evidence>
<evidence type="ECO:0000313" key="8">
    <source>
        <dbReference type="Proteomes" id="UP000236728"/>
    </source>
</evidence>
<keyword evidence="5" id="KW-0812">Transmembrane</keyword>
<sequence>MKTWPISRKISVGFAGLLALMAYLALMSSVTMRNVMQGEGAQSRSYVPAQQEATNFERDILNARIFYIYYVTIQKPGAIDKGEERFRTAHQDLAKLAELVQSEAALAEVRPAVAELQRAMTAYEEVLRPTLAMVARGERSGPGYDAQVKEWAARGAALIAAAEAVEGESAGLGQRSRSSMVDSLSHAVLLGGVSFTVGLLVAIVFAIWLTRGINGSLNSISAELRVGAGQVSLAAAGVSDASRALARETSEQAAMIEETSASTEEINAMARRNVTSSGNAAGLVKSATASSDEASMAMQECVAAMDAIGQSSQSIAKTLQVIDQIAFQTNILALNAAVEAARAGEAGKGFAVVAEEVRNLAQRSAKAAEEISELTTLSASNSHVGSTKIAALVESGQKANSAFASVRGLVEQIFQGSTEQGRGIEQIGRAIQKMEGVTQKSAASAEESAAAATQLTAQAEMLEVLAARLDEMVQGTQADGGQVGQPIRRSLRALTPEPRMR</sequence>
<evidence type="ECO:0000256" key="1">
    <source>
        <dbReference type="ARBA" id="ARBA00022481"/>
    </source>
</evidence>
<feature type="transmembrane region" description="Helical" evidence="5">
    <location>
        <begin position="6"/>
        <end position="26"/>
    </location>
</feature>
<dbReference type="EMBL" id="FNVA01000008">
    <property type="protein sequence ID" value="SEG65564.1"/>
    <property type="molecule type" value="Genomic_DNA"/>
</dbReference>
<evidence type="ECO:0000256" key="3">
    <source>
        <dbReference type="PROSITE-ProRule" id="PRU00284"/>
    </source>
</evidence>
<evidence type="ECO:0000256" key="2">
    <source>
        <dbReference type="ARBA" id="ARBA00029447"/>
    </source>
</evidence>
<gene>
    <name evidence="7" type="ORF">SAMN05421819_4047</name>
</gene>
<dbReference type="GO" id="GO:0007165">
    <property type="term" value="P:signal transduction"/>
    <property type="evidence" value="ECO:0007669"/>
    <property type="project" value="UniProtKB-KW"/>
</dbReference>
<keyword evidence="8" id="KW-1185">Reference proteome</keyword>
<keyword evidence="5" id="KW-1133">Transmembrane helix</keyword>
<keyword evidence="3" id="KW-0807">Transducer</keyword>
<feature type="domain" description="Methyl-accepting transducer" evidence="6">
    <location>
        <begin position="227"/>
        <end position="456"/>
    </location>
</feature>
<feature type="transmembrane region" description="Helical" evidence="5">
    <location>
        <begin position="187"/>
        <end position="209"/>
    </location>
</feature>
<proteinExistence type="inferred from homology"/>
<evidence type="ECO:0000256" key="4">
    <source>
        <dbReference type="SAM" id="MobiDB-lite"/>
    </source>
</evidence>
<dbReference type="Pfam" id="PF00015">
    <property type="entry name" value="MCPsignal"/>
    <property type="match status" value="1"/>
</dbReference>
<keyword evidence="7" id="KW-0675">Receptor</keyword>
<dbReference type="GO" id="GO:0006935">
    <property type="term" value="P:chemotaxis"/>
    <property type="evidence" value="ECO:0007669"/>
    <property type="project" value="TreeGrafter"/>
</dbReference>
<accession>A0A1H6BXX2</accession>
<dbReference type="PROSITE" id="PS50111">
    <property type="entry name" value="CHEMOTAXIS_TRANSDUC_2"/>
    <property type="match status" value="1"/>
</dbReference>
<name>A0A1H6BXX2_9BACT</name>
<protein>
    <submittedName>
        <fullName evidence="7">Methyl-accepting chemotaxis protein-1, serine sensor receptor</fullName>
    </submittedName>
</protein>
<evidence type="ECO:0000256" key="5">
    <source>
        <dbReference type="SAM" id="Phobius"/>
    </source>
</evidence>
<dbReference type="Gene3D" id="1.10.287.950">
    <property type="entry name" value="Methyl-accepting chemotaxis protein"/>
    <property type="match status" value="1"/>
</dbReference>
<dbReference type="PANTHER" id="PTHR43531:SF14">
    <property type="entry name" value="METHYL-ACCEPTING CHEMOTAXIS PROTEIN I-RELATED"/>
    <property type="match status" value="1"/>
</dbReference>
<evidence type="ECO:0000313" key="7">
    <source>
        <dbReference type="EMBL" id="SEG65564.1"/>
    </source>
</evidence>
<dbReference type="GO" id="GO:0005886">
    <property type="term" value="C:plasma membrane"/>
    <property type="evidence" value="ECO:0007669"/>
    <property type="project" value="TreeGrafter"/>
</dbReference>
<feature type="region of interest" description="Disordered" evidence="4">
    <location>
        <begin position="477"/>
        <end position="501"/>
    </location>
</feature>
<dbReference type="AlphaFoldDB" id="A0A1H6BXX2"/>
<comment type="similarity">
    <text evidence="2">Belongs to the methyl-accepting chemotaxis (MCP) protein family.</text>
</comment>
<dbReference type="Proteomes" id="UP000236728">
    <property type="component" value="Unassembled WGS sequence"/>
</dbReference>
<keyword evidence="5" id="KW-0472">Membrane</keyword>
<dbReference type="InterPro" id="IPR004089">
    <property type="entry name" value="MCPsignal_dom"/>
</dbReference>
<dbReference type="PANTHER" id="PTHR43531">
    <property type="entry name" value="PROTEIN ICFG"/>
    <property type="match status" value="1"/>
</dbReference>
<dbReference type="GO" id="GO:0004888">
    <property type="term" value="F:transmembrane signaling receptor activity"/>
    <property type="evidence" value="ECO:0007669"/>
    <property type="project" value="TreeGrafter"/>
</dbReference>
<organism evidence="7 8">
    <name type="scientific">Bryocella elongata</name>
    <dbReference type="NCBI Taxonomy" id="863522"/>
    <lineage>
        <taxon>Bacteria</taxon>
        <taxon>Pseudomonadati</taxon>
        <taxon>Acidobacteriota</taxon>
        <taxon>Terriglobia</taxon>
        <taxon>Terriglobales</taxon>
        <taxon>Acidobacteriaceae</taxon>
        <taxon>Bryocella</taxon>
    </lineage>
</organism>
<keyword evidence="1" id="KW-0488">Methylation</keyword>
<dbReference type="SUPFAM" id="SSF58104">
    <property type="entry name" value="Methyl-accepting chemotaxis protein (MCP) signaling domain"/>
    <property type="match status" value="1"/>
</dbReference>
<dbReference type="SMART" id="SM00283">
    <property type="entry name" value="MA"/>
    <property type="match status" value="1"/>
</dbReference>
<dbReference type="InterPro" id="IPR051310">
    <property type="entry name" value="MCP_chemotaxis"/>
</dbReference>
<reference evidence="7 8" key="1">
    <citation type="submission" date="2016-10" db="EMBL/GenBank/DDBJ databases">
        <authorList>
            <person name="de Groot N.N."/>
        </authorList>
    </citation>
    <scope>NUCLEOTIDE SEQUENCE [LARGE SCALE GENOMIC DNA]</scope>
    <source>
        <strain evidence="7 8">DSM 22489</strain>
    </source>
</reference>